<evidence type="ECO:0000313" key="4">
    <source>
        <dbReference type="Proteomes" id="UP000054053"/>
    </source>
</evidence>
<dbReference type="Gene3D" id="3.40.50.450">
    <property type="match status" value="1"/>
</dbReference>
<reference evidence="2" key="3">
    <citation type="submission" date="2020-03" db="EMBL/GenBank/DDBJ databases">
        <title>A mixture of massive structural variations and highly conserved coding sequences in Ustilaginoidea virens genome.</title>
        <authorList>
            <person name="Zhang K."/>
            <person name="Zhao Z."/>
            <person name="Zhang Z."/>
            <person name="Li Y."/>
            <person name="Hsiang T."/>
            <person name="Sun W."/>
        </authorList>
    </citation>
    <scope>NUCLEOTIDE SEQUENCE</scope>
    <source>
        <strain evidence="2">UV-8b</strain>
    </source>
</reference>
<dbReference type="SUPFAM" id="SSF102405">
    <property type="entry name" value="MCP/YpsA-like"/>
    <property type="match status" value="1"/>
</dbReference>
<dbReference type="GO" id="GO:0009691">
    <property type="term" value="P:cytokinin biosynthetic process"/>
    <property type="evidence" value="ECO:0007669"/>
    <property type="project" value="InterPro"/>
</dbReference>
<sequence length="503" mass="54168">MLTTKLARKPVVAVLGPTASGKTKLGVAIAKAFLGEVISVDSLQCYKPGSIATAKPRPEEMEGVPHHLVDYLEADEEPADFVAEAAALLDGLTAADRLPVLVGGSTSLTIPVLREAFRRDYQVFALLLIPQQPAYEALVKARGREMLERGLLEELAELWDLERALLGGRPCFERGVWKTIGYPEFHPYLKETAAAAAAAAADPGGDGAVPGKREILLRRGRDTMHANTLRYGLGQLQWIRESLIPFLHRKQAVSISLAVTDKASWLSTVESPALCMLNQLVLGHQVAKLPPIETPESQSRVICLFGGSSSGNNPAHLEAARSLGVALHTHGIKLVYGGGTTGIMGAVASTLVRLSGPDAVHGIIPAALAKFEYTSADRQYLSRFGRQTVVRDMHARKQLMMQSVIKGPPGSGFVALSGGYGTMEELLEIVTWYQLGIHRRGICVFSVDGFYDGLLGWLGQLVRGGFVGPQYADILGVARTADEAVECLARPQHKSGLDELEWA</sequence>
<dbReference type="OrthoDB" id="414463at2759"/>
<reference evidence="1" key="1">
    <citation type="journal article" date="2016" name="Genome Announc.">
        <title>Genome Sequence of Ustilaginoidea virens IPU010, a Rice Pathogenic Fungus Causing False Smut.</title>
        <authorList>
            <person name="Kumagai T."/>
            <person name="Ishii T."/>
            <person name="Terai G."/>
            <person name="Umemura M."/>
            <person name="Machida M."/>
            <person name="Asai K."/>
        </authorList>
    </citation>
    <scope>NUCLEOTIDE SEQUENCE [LARGE SCALE GENOMIC DNA]</scope>
    <source>
        <strain evidence="1">IPU010</strain>
    </source>
</reference>
<dbReference type="InterPro" id="IPR005269">
    <property type="entry name" value="LOG"/>
</dbReference>
<protein>
    <submittedName>
        <fullName evidence="1">Uncharacterized protein</fullName>
    </submittedName>
</protein>
<dbReference type="Proteomes" id="UP000054053">
    <property type="component" value="Unassembled WGS sequence"/>
</dbReference>
<dbReference type="EMBL" id="CP072759">
    <property type="protein sequence ID" value="QUC23542.1"/>
    <property type="molecule type" value="Genomic_DNA"/>
</dbReference>
<dbReference type="Pfam" id="PF01715">
    <property type="entry name" value="IPPT"/>
    <property type="match status" value="2"/>
</dbReference>
<dbReference type="GeneID" id="66068560"/>
<keyword evidence="3" id="KW-1185">Reference proteome</keyword>
<evidence type="ECO:0000313" key="2">
    <source>
        <dbReference type="EMBL" id="QUC23542.1"/>
    </source>
</evidence>
<dbReference type="STRING" id="1159556.A0A063BUK7"/>
<dbReference type="EMBL" id="BBTG02000038">
    <property type="protein sequence ID" value="GAO15895.1"/>
    <property type="molecule type" value="Genomic_DNA"/>
</dbReference>
<dbReference type="NCBIfam" id="TIGR00730">
    <property type="entry name" value="Rossman fold protein, TIGR00730 family"/>
    <property type="match status" value="1"/>
</dbReference>
<dbReference type="HOGENOM" id="CLU_047145_0_0_1"/>
<dbReference type="InterPro" id="IPR027417">
    <property type="entry name" value="P-loop_NTPase"/>
</dbReference>
<proteinExistence type="predicted"/>
<dbReference type="GO" id="GO:0005829">
    <property type="term" value="C:cytosol"/>
    <property type="evidence" value="ECO:0007669"/>
    <property type="project" value="TreeGrafter"/>
</dbReference>
<name>A0A063BUK7_USTVR</name>
<gene>
    <name evidence="2" type="ORF">UV8b_07783</name>
    <name evidence="1" type="ORF">UVI_02051250</name>
</gene>
<dbReference type="Proteomes" id="UP000027002">
    <property type="component" value="Chromosome 7"/>
</dbReference>
<dbReference type="PANTHER" id="PTHR31223:SF70">
    <property type="entry name" value="LOG FAMILY PROTEIN YJL055W"/>
    <property type="match status" value="1"/>
</dbReference>
<evidence type="ECO:0000313" key="1">
    <source>
        <dbReference type="EMBL" id="GAO15895.1"/>
    </source>
</evidence>
<dbReference type="Gene3D" id="3.40.50.300">
    <property type="entry name" value="P-loop containing nucleotide triphosphate hydrolases"/>
    <property type="match status" value="1"/>
</dbReference>
<organism evidence="1 4">
    <name type="scientific">Ustilaginoidea virens</name>
    <name type="common">Rice false smut fungus</name>
    <name type="synonym">Villosiclava virens</name>
    <dbReference type="NCBI Taxonomy" id="1159556"/>
    <lineage>
        <taxon>Eukaryota</taxon>
        <taxon>Fungi</taxon>
        <taxon>Dikarya</taxon>
        <taxon>Ascomycota</taxon>
        <taxon>Pezizomycotina</taxon>
        <taxon>Sordariomycetes</taxon>
        <taxon>Hypocreomycetidae</taxon>
        <taxon>Hypocreales</taxon>
        <taxon>Clavicipitaceae</taxon>
        <taxon>Ustilaginoidea</taxon>
    </lineage>
</organism>
<dbReference type="KEGG" id="uvi:66068560"/>
<evidence type="ECO:0000313" key="3">
    <source>
        <dbReference type="Proteomes" id="UP000027002"/>
    </source>
</evidence>
<reference evidence="4" key="2">
    <citation type="journal article" date="2016" name="Genome Announc.">
        <title>Genome sequence of Ustilaginoidea virens IPU010, a rice pathogenic fungus causing false smut.</title>
        <authorList>
            <person name="Kumagai T."/>
            <person name="Ishii T."/>
            <person name="Terai G."/>
            <person name="Umemura M."/>
            <person name="Machida M."/>
            <person name="Asai K."/>
        </authorList>
    </citation>
    <scope>NUCLEOTIDE SEQUENCE [LARGE SCALE GENOMIC DNA]</scope>
    <source>
        <strain evidence="4">IPU010</strain>
    </source>
</reference>
<dbReference type="SUPFAM" id="SSF52540">
    <property type="entry name" value="P-loop containing nucleoside triphosphate hydrolases"/>
    <property type="match status" value="1"/>
</dbReference>
<accession>A0A063BUK7</accession>
<dbReference type="RefSeq" id="XP_043001215.1">
    <property type="nucleotide sequence ID" value="XM_043145280.1"/>
</dbReference>
<dbReference type="Pfam" id="PF03641">
    <property type="entry name" value="Lysine_decarbox"/>
    <property type="match status" value="1"/>
</dbReference>
<dbReference type="InterPro" id="IPR031100">
    <property type="entry name" value="LOG_fam"/>
</dbReference>
<dbReference type="PANTHER" id="PTHR31223">
    <property type="entry name" value="LOG FAMILY PROTEIN YJL055W"/>
    <property type="match status" value="1"/>
</dbReference>
<dbReference type="GO" id="GO:0016799">
    <property type="term" value="F:hydrolase activity, hydrolyzing N-glycosyl compounds"/>
    <property type="evidence" value="ECO:0007669"/>
    <property type="project" value="TreeGrafter"/>
</dbReference>
<dbReference type="AlphaFoldDB" id="A0A063BUK7"/>